<reference evidence="7 8" key="1">
    <citation type="submission" date="2019-07" db="EMBL/GenBank/DDBJ databases">
        <title>Genomes of Cafeteria roenbergensis.</title>
        <authorList>
            <person name="Fischer M.G."/>
            <person name="Hackl T."/>
            <person name="Roman M."/>
        </authorList>
    </citation>
    <scope>NUCLEOTIDE SEQUENCE [LARGE SCALE GENOMIC DNA]</scope>
    <source>
        <strain evidence="3 8">BVI</strain>
        <strain evidence="4 10">Cflag</strain>
        <strain evidence="6 7">E4-10P</strain>
        <strain evidence="5 9">RCC970-E3</strain>
    </source>
</reference>
<evidence type="ECO:0000313" key="6">
    <source>
        <dbReference type="EMBL" id="KAA0175942.1"/>
    </source>
</evidence>
<dbReference type="EMBL" id="VLTM01000042">
    <property type="protein sequence ID" value="KAA0160661.1"/>
    <property type="molecule type" value="Genomic_DNA"/>
</dbReference>
<feature type="region of interest" description="Disordered" evidence="1">
    <location>
        <begin position="185"/>
        <end position="225"/>
    </location>
</feature>
<dbReference type="Proteomes" id="UP000323011">
    <property type="component" value="Unassembled WGS sequence"/>
</dbReference>
<name>A0A5A8DC13_CAFRO</name>
<evidence type="ECO:0000313" key="4">
    <source>
        <dbReference type="EMBL" id="KAA0160661.1"/>
    </source>
</evidence>
<dbReference type="EMBL" id="VLTO01000011">
    <property type="protein sequence ID" value="KAA0175942.1"/>
    <property type="molecule type" value="Genomic_DNA"/>
</dbReference>
<protein>
    <submittedName>
        <fullName evidence="5">Uncharacterized protein</fullName>
    </submittedName>
</protein>
<evidence type="ECO:0000313" key="8">
    <source>
        <dbReference type="Proteomes" id="UP000323011"/>
    </source>
</evidence>
<keyword evidence="2" id="KW-0812">Transmembrane</keyword>
<keyword evidence="2" id="KW-1133">Transmembrane helix</keyword>
<evidence type="ECO:0000313" key="7">
    <source>
        <dbReference type="Proteomes" id="UP000322899"/>
    </source>
</evidence>
<evidence type="ECO:0000313" key="10">
    <source>
        <dbReference type="Proteomes" id="UP000325113"/>
    </source>
</evidence>
<evidence type="ECO:0000256" key="2">
    <source>
        <dbReference type="SAM" id="Phobius"/>
    </source>
</evidence>
<dbReference type="Proteomes" id="UP000322899">
    <property type="component" value="Unassembled WGS sequence"/>
</dbReference>
<comment type="caution">
    <text evidence="5">The sequence shown here is derived from an EMBL/GenBank/DDBJ whole genome shotgun (WGS) entry which is preliminary data.</text>
</comment>
<dbReference type="Proteomes" id="UP000325113">
    <property type="component" value="Unassembled WGS sequence"/>
</dbReference>
<evidence type="ECO:0000313" key="3">
    <source>
        <dbReference type="EMBL" id="KAA0150579.1"/>
    </source>
</evidence>
<accession>A0A5A8DC13</accession>
<feature type="compositionally biased region" description="Gly residues" evidence="1">
    <location>
        <begin position="201"/>
        <end position="214"/>
    </location>
</feature>
<gene>
    <name evidence="6" type="ORF">FNF27_02663</name>
    <name evidence="5" type="ORF">FNF28_04833</name>
    <name evidence="3" type="ORF">FNF29_05154</name>
    <name evidence="4" type="ORF">FNF31_04212</name>
</gene>
<evidence type="ECO:0000313" key="5">
    <source>
        <dbReference type="EMBL" id="KAA0162087.1"/>
    </source>
</evidence>
<organism evidence="5 9">
    <name type="scientific">Cafeteria roenbergensis</name>
    <name type="common">Marine flagellate</name>
    <dbReference type="NCBI Taxonomy" id="33653"/>
    <lineage>
        <taxon>Eukaryota</taxon>
        <taxon>Sar</taxon>
        <taxon>Stramenopiles</taxon>
        <taxon>Bigyra</taxon>
        <taxon>Opalozoa</taxon>
        <taxon>Bicosoecida</taxon>
        <taxon>Cafeteriaceae</taxon>
        <taxon>Cafeteria</taxon>
    </lineage>
</organism>
<dbReference type="AlphaFoldDB" id="A0A5A8DC13"/>
<dbReference type="EMBL" id="VLTL01000086">
    <property type="protein sequence ID" value="KAA0162087.1"/>
    <property type="molecule type" value="Genomic_DNA"/>
</dbReference>
<proteinExistence type="predicted"/>
<dbReference type="EMBL" id="VLTN01000033">
    <property type="protein sequence ID" value="KAA0150579.1"/>
    <property type="molecule type" value="Genomic_DNA"/>
</dbReference>
<keyword evidence="8" id="KW-1185">Reference proteome</keyword>
<evidence type="ECO:0000256" key="1">
    <source>
        <dbReference type="SAM" id="MobiDB-lite"/>
    </source>
</evidence>
<evidence type="ECO:0000313" key="9">
    <source>
        <dbReference type="Proteomes" id="UP000324907"/>
    </source>
</evidence>
<sequence>METGLVPALAVGGIALALLPQGYNTVYSLTRMTLESMGYSWGHEDVNRTLMRGVVVPASVGTSLVLFKGLSRYFRVYLFTPENPRRITRAAALKRDFASLPPALTPARVWRMLGPSATAEAQSTFRRVYGRHLVVWAHAALFATIITAMVQPVMELPFTVRLSESARSVAERRWIEAREADKRLEQQGAQAARAGLSDPGAGAGRPGVGMGGAVVPGLLDSQDRR</sequence>
<feature type="transmembrane region" description="Helical" evidence="2">
    <location>
        <begin position="133"/>
        <end position="154"/>
    </location>
</feature>
<keyword evidence="2" id="KW-0472">Membrane</keyword>
<dbReference type="Proteomes" id="UP000324907">
    <property type="component" value="Unassembled WGS sequence"/>
</dbReference>